<evidence type="ECO:0000259" key="7">
    <source>
        <dbReference type="Pfam" id="PF07980"/>
    </source>
</evidence>
<dbReference type="Gene3D" id="1.25.40.390">
    <property type="match status" value="1"/>
</dbReference>
<accession>A0AAE3JQV8</accession>
<dbReference type="PROSITE" id="PS51257">
    <property type="entry name" value="PROKAR_LIPOPROTEIN"/>
    <property type="match status" value="1"/>
</dbReference>
<feature type="domain" description="SusD-like N-terminal" evidence="8">
    <location>
        <begin position="103"/>
        <end position="233"/>
    </location>
</feature>
<name>A0AAE3JQV8_9FLAO</name>
<dbReference type="EMBL" id="JAIRBC010000036">
    <property type="protein sequence ID" value="MCG2462571.1"/>
    <property type="molecule type" value="Genomic_DNA"/>
</dbReference>
<keyword evidence="3 6" id="KW-0732">Signal</keyword>
<evidence type="ECO:0000256" key="5">
    <source>
        <dbReference type="ARBA" id="ARBA00023237"/>
    </source>
</evidence>
<comment type="subcellular location">
    <subcellularLocation>
        <location evidence="1">Cell outer membrane</location>
    </subcellularLocation>
</comment>
<evidence type="ECO:0000256" key="1">
    <source>
        <dbReference type="ARBA" id="ARBA00004442"/>
    </source>
</evidence>
<gene>
    <name evidence="9" type="ORF">K8352_17550</name>
</gene>
<evidence type="ECO:0000256" key="4">
    <source>
        <dbReference type="ARBA" id="ARBA00023136"/>
    </source>
</evidence>
<keyword evidence="5" id="KW-0998">Cell outer membrane</keyword>
<reference evidence="9" key="1">
    <citation type="submission" date="2023-02" db="EMBL/GenBank/DDBJ databases">
        <title>Genome of Flavobacteriaceae gen. nov. sp. strain F89.</title>
        <authorList>
            <person name="Wang Y."/>
        </authorList>
    </citation>
    <scope>NUCLEOTIDE SEQUENCE</scope>
    <source>
        <strain evidence="9">F89</strain>
    </source>
</reference>
<evidence type="ECO:0000313" key="9">
    <source>
        <dbReference type="EMBL" id="MCG2462571.1"/>
    </source>
</evidence>
<evidence type="ECO:0000313" key="10">
    <source>
        <dbReference type="Proteomes" id="UP001200642"/>
    </source>
</evidence>
<evidence type="ECO:0000256" key="3">
    <source>
        <dbReference type="ARBA" id="ARBA00022729"/>
    </source>
</evidence>
<dbReference type="Proteomes" id="UP001200642">
    <property type="component" value="Unassembled WGS sequence"/>
</dbReference>
<organism evidence="9 10">
    <name type="scientific">Cerina litoralis</name>
    <dbReference type="NCBI Taxonomy" id="2874477"/>
    <lineage>
        <taxon>Bacteria</taxon>
        <taxon>Pseudomonadati</taxon>
        <taxon>Bacteroidota</taxon>
        <taxon>Flavobacteriia</taxon>
        <taxon>Flavobacteriales</taxon>
        <taxon>Flavobacteriaceae</taxon>
        <taxon>Cerina</taxon>
    </lineage>
</organism>
<keyword evidence="4" id="KW-0472">Membrane</keyword>
<comment type="similarity">
    <text evidence="2">Belongs to the SusD family.</text>
</comment>
<sequence>MKTKKYRILLLSLLCCLLILSCEDFVEIDPPNFKIVSQTVFENDETAISAVTGIYNELINSDFSNGYISSITVLAGMSPDIFEIRSETDNRYGPFQQNQISPAESPDASANYNLWSSAYGIIYMANSVLEGLEHSTTITDDIREMLMGQALFIRSFTYFYLTNLYGDVPLVLTTDFHQNASASRNASSEVLEQIVNDLNLALTRLEGTDAYKDSERFNVNRYVVLAFTARVYLYQQNWQKASELSSQVISQTSMYEILEDLDQVFLANSREAIWQLSPIGKGNILTYTWEGYVFRGNNSSPFKLSDDFVASLQEKDKRRTHWIGYNSSKNFFYPHKYKDKMSINHITEYSMVLRLSEQYLIRAEANAQQGKISEGIADLDKIRQRANLDLIADTNPGIGKEELLNAIMAERKLELFSEWGHRWFDLKRTGKASEVLASIKPLWQDTDVLFPIPGEDRAKNSNLSQNDGY</sequence>
<dbReference type="SUPFAM" id="SSF48452">
    <property type="entry name" value="TPR-like"/>
    <property type="match status" value="1"/>
</dbReference>
<keyword evidence="10" id="KW-1185">Reference proteome</keyword>
<feature type="signal peptide" evidence="6">
    <location>
        <begin position="1"/>
        <end position="26"/>
    </location>
</feature>
<dbReference type="GO" id="GO:0009279">
    <property type="term" value="C:cell outer membrane"/>
    <property type="evidence" value="ECO:0007669"/>
    <property type="project" value="UniProtKB-SubCell"/>
</dbReference>
<dbReference type="RefSeq" id="WP_317903706.1">
    <property type="nucleotide sequence ID" value="NZ_JAIRBC010000036.1"/>
</dbReference>
<evidence type="ECO:0000256" key="6">
    <source>
        <dbReference type="SAM" id="SignalP"/>
    </source>
</evidence>
<feature type="chain" id="PRO_5042222626" evidence="6">
    <location>
        <begin position="27"/>
        <end position="469"/>
    </location>
</feature>
<protein>
    <submittedName>
        <fullName evidence="9">RagB/SusD family nutrient uptake outer membrane protein</fullName>
    </submittedName>
</protein>
<evidence type="ECO:0000259" key="8">
    <source>
        <dbReference type="Pfam" id="PF14322"/>
    </source>
</evidence>
<dbReference type="InterPro" id="IPR033985">
    <property type="entry name" value="SusD-like_N"/>
</dbReference>
<dbReference type="Pfam" id="PF14322">
    <property type="entry name" value="SusD-like_3"/>
    <property type="match status" value="1"/>
</dbReference>
<dbReference type="CDD" id="cd08977">
    <property type="entry name" value="SusD"/>
    <property type="match status" value="1"/>
</dbReference>
<dbReference type="InterPro" id="IPR011990">
    <property type="entry name" value="TPR-like_helical_dom_sf"/>
</dbReference>
<dbReference type="AlphaFoldDB" id="A0AAE3JQV8"/>
<dbReference type="Pfam" id="PF07980">
    <property type="entry name" value="SusD_RagB"/>
    <property type="match status" value="1"/>
</dbReference>
<evidence type="ECO:0000256" key="2">
    <source>
        <dbReference type="ARBA" id="ARBA00006275"/>
    </source>
</evidence>
<dbReference type="InterPro" id="IPR012944">
    <property type="entry name" value="SusD_RagB_dom"/>
</dbReference>
<comment type="caution">
    <text evidence="9">The sequence shown here is derived from an EMBL/GenBank/DDBJ whole genome shotgun (WGS) entry which is preliminary data.</text>
</comment>
<proteinExistence type="inferred from homology"/>
<feature type="domain" description="RagB/SusD" evidence="7">
    <location>
        <begin position="321"/>
        <end position="469"/>
    </location>
</feature>